<gene>
    <name evidence="5" type="ORF">HLB44_00110</name>
</gene>
<evidence type="ECO:0000313" key="5">
    <source>
        <dbReference type="EMBL" id="NRF65376.1"/>
    </source>
</evidence>
<dbReference type="PROSITE" id="PS50043">
    <property type="entry name" value="HTH_LUXR_2"/>
    <property type="match status" value="1"/>
</dbReference>
<dbReference type="InterPro" id="IPR027417">
    <property type="entry name" value="P-loop_NTPase"/>
</dbReference>
<feature type="domain" description="HTH luxR-type" evidence="4">
    <location>
        <begin position="845"/>
        <end position="910"/>
    </location>
</feature>
<dbReference type="InterPro" id="IPR000792">
    <property type="entry name" value="Tscrpt_reg_LuxR_C"/>
</dbReference>
<organism evidence="5 6">
    <name type="scientific">Pseudaquabacterium terrae</name>
    <dbReference type="NCBI Taxonomy" id="2732868"/>
    <lineage>
        <taxon>Bacteria</taxon>
        <taxon>Pseudomonadati</taxon>
        <taxon>Pseudomonadota</taxon>
        <taxon>Betaproteobacteria</taxon>
        <taxon>Burkholderiales</taxon>
        <taxon>Sphaerotilaceae</taxon>
        <taxon>Pseudaquabacterium</taxon>
    </lineage>
</organism>
<evidence type="ECO:0000256" key="3">
    <source>
        <dbReference type="ARBA" id="ARBA00023163"/>
    </source>
</evidence>
<accession>A0ABX2E913</accession>
<keyword evidence="2" id="KW-0238">DNA-binding</keyword>
<reference evidence="5 6" key="1">
    <citation type="submission" date="2020-05" db="EMBL/GenBank/DDBJ databases">
        <title>Aquincola sp. isolate from soil.</title>
        <authorList>
            <person name="Han J."/>
            <person name="Kim D.-U."/>
        </authorList>
    </citation>
    <scope>NUCLEOTIDE SEQUENCE [LARGE SCALE GENOMIC DNA]</scope>
    <source>
        <strain evidence="5 6">S2</strain>
    </source>
</reference>
<dbReference type="InterPro" id="IPR059106">
    <property type="entry name" value="WHD_MalT"/>
</dbReference>
<dbReference type="Proteomes" id="UP000737171">
    <property type="component" value="Unassembled WGS sequence"/>
</dbReference>
<sequence length="910" mass="97954">MSTAHAPRTDPPRFAATKIQAARPRARRIERPALDAALLDAALTRRIVLLNAPAGYGKTTALASLAAALPAGTALAWVSLDAGDDAARLFACLAAALEPFDLPWRTLPEALVPHVSAGDDGARRALDELVTAMAHADVAHGVIVVEDLHRVADRALVALGDQLIERLPRNWTLVLSSRELPALSLARWRAADELAEFDTAALRFSSDEAGALIAAEGLAAAGANATALIERTQGWPAGLRLTLVALKSRPGLAAAGALTERYLFDYLTSEVLDALPAPLHDFLLRCAVLPELTAARAAAVSGAWNAADLLDDIERRGLFVTTLATAERTLVLHDLFRTALEARLERRLPGELNPLLHRAAASEPDPARRIGYLLRAGDWSGAEAALDAAAPELFVGGGVGEVQRLIEQFDAGWRAASARLERLAGTVALLRWDWPAMERHFAAALAHAAAQDQQAERQHAQALLPMALYAMDRNAEAERLIAGLHAEPLAPHTRRLLLMADATQHFRRGQLHALPALYQEVVESLQRGASLFEWWECVPAPNWSTLPGMRQWFERYVDGALARIGSRPLPMRGEVIAQRAFVRLWAGRIDEARADIVQAEADLRWLACSGEMEIAITLFRLIECAICGRADELGRRLDAMLARESGAAPERLRLWQHQVAVYGVRMNHTLGAGPEVIAHWAAFLKEDPLRSTQYQNPRAIAVRARHAAASGRWRAAADGLQTLLPKLHEMDVMAHHVELRLRCAEAWVHCGEPDLAAQAVGPALERMQRDGDLGHAWMAGAAALRTLADTAWGARLPAAQQLLLQTAASTAADLRDGSADAPIERAPAASAEPAAGDATPAADSVATADAGLTSREAEVLALIATGTSNKLIARALDISPHTVKRHVANVLDKLGLQSRGQAAAWYLRGA</sequence>
<comment type="caution">
    <text evidence="5">The sequence shown here is derived from an EMBL/GenBank/DDBJ whole genome shotgun (WGS) entry which is preliminary data.</text>
</comment>
<dbReference type="PRINTS" id="PR00038">
    <property type="entry name" value="HTHLUXR"/>
</dbReference>
<evidence type="ECO:0000256" key="1">
    <source>
        <dbReference type="ARBA" id="ARBA00023015"/>
    </source>
</evidence>
<dbReference type="SUPFAM" id="SSF46894">
    <property type="entry name" value="C-terminal effector domain of the bipartite response regulators"/>
    <property type="match status" value="1"/>
</dbReference>
<dbReference type="Gene3D" id="1.10.10.10">
    <property type="entry name" value="Winged helix-like DNA-binding domain superfamily/Winged helix DNA-binding domain"/>
    <property type="match status" value="1"/>
</dbReference>
<dbReference type="SMART" id="SM00421">
    <property type="entry name" value="HTH_LUXR"/>
    <property type="match status" value="1"/>
</dbReference>
<dbReference type="PANTHER" id="PTHR44688">
    <property type="entry name" value="DNA-BINDING TRANSCRIPTIONAL ACTIVATOR DEVR_DOSR"/>
    <property type="match status" value="1"/>
</dbReference>
<dbReference type="Pfam" id="PF00196">
    <property type="entry name" value="GerE"/>
    <property type="match status" value="1"/>
</dbReference>
<keyword evidence="6" id="KW-1185">Reference proteome</keyword>
<dbReference type="CDD" id="cd06170">
    <property type="entry name" value="LuxR_C_like"/>
    <property type="match status" value="1"/>
</dbReference>
<dbReference type="InterPro" id="IPR016032">
    <property type="entry name" value="Sig_transdc_resp-reg_C-effctor"/>
</dbReference>
<protein>
    <submittedName>
        <fullName evidence="5">Transcriptional regulator</fullName>
    </submittedName>
</protein>
<dbReference type="Pfam" id="PF25873">
    <property type="entry name" value="WHD_MalT"/>
    <property type="match status" value="1"/>
</dbReference>
<evidence type="ECO:0000259" key="4">
    <source>
        <dbReference type="PROSITE" id="PS50043"/>
    </source>
</evidence>
<evidence type="ECO:0000256" key="2">
    <source>
        <dbReference type="ARBA" id="ARBA00023125"/>
    </source>
</evidence>
<evidence type="ECO:0000313" key="6">
    <source>
        <dbReference type="Proteomes" id="UP000737171"/>
    </source>
</evidence>
<proteinExistence type="predicted"/>
<name>A0ABX2E913_9BURK</name>
<keyword evidence="1" id="KW-0805">Transcription regulation</keyword>
<dbReference type="SUPFAM" id="SSF52540">
    <property type="entry name" value="P-loop containing nucleoside triphosphate hydrolases"/>
    <property type="match status" value="1"/>
</dbReference>
<dbReference type="EMBL" id="JABRWJ010000001">
    <property type="protein sequence ID" value="NRF65376.1"/>
    <property type="molecule type" value="Genomic_DNA"/>
</dbReference>
<dbReference type="PANTHER" id="PTHR44688:SF16">
    <property type="entry name" value="DNA-BINDING TRANSCRIPTIONAL ACTIVATOR DEVR_DOSR"/>
    <property type="match status" value="1"/>
</dbReference>
<dbReference type="InterPro" id="IPR036388">
    <property type="entry name" value="WH-like_DNA-bd_sf"/>
</dbReference>
<dbReference type="PROSITE" id="PS00622">
    <property type="entry name" value="HTH_LUXR_1"/>
    <property type="match status" value="1"/>
</dbReference>
<dbReference type="RefSeq" id="WP_173119373.1">
    <property type="nucleotide sequence ID" value="NZ_JABRWJ010000001.1"/>
</dbReference>
<keyword evidence="3" id="KW-0804">Transcription</keyword>